<dbReference type="CDD" id="cd20688">
    <property type="entry name" value="CdiI_Ecoli_Nm-like"/>
    <property type="match status" value="1"/>
</dbReference>
<evidence type="ECO:0000313" key="2">
    <source>
        <dbReference type="EMBL" id="MDT0340592.1"/>
    </source>
</evidence>
<dbReference type="RefSeq" id="WP_252696767.1">
    <property type="nucleotide sequence ID" value="NZ_JAVLSM010000016.1"/>
</dbReference>
<gene>
    <name evidence="2" type="primary">cdiI</name>
    <name evidence="2" type="ORF">RJN63_27425</name>
</gene>
<dbReference type="NCBIfam" id="NF033826">
    <property type="entry name" value="immun_CdiI"/>
    <property type="match status" value="1"/>
</dbReference>
<accession>A0AAE4GE23</accession>
<dbReference type="Pfam" id="PF18624">
    <property type="entry name" value="CdiI_4"/>
    <property type="match status" value="1"/>
</dbReference>
<dbReference type="EMBL" id="JAVRAA010000024">
    <property type="protein sequence ID" value="MDT0340592.1"/>
    <property type="molecule type" value="Genomic_DNA"/>
</dbReference>
<dbReference type="InterPro" id="IPR041256">
    <property type="entry name" value="CdiI_4"/>
</dbReference>
<comment type="caution">
    <text evidence="2">The sequence shown here is derived from an EMBL/GenBank/DDBJ whole genome shotgun (WGS) entry which is preliminary data.</text>
</comment>
<dbReference type="AlphaFoldDB" id="A0AAE4GE23"/>
<evidence type="ECO:0000259" key="1">
    <source>
        <dbReference type="Pfam" id="PF18624"/>
    </source>
</evidence>
<sequence length="111" mass="13034">MDIFENVNTKIGPTWIVKEFFNSLQSQERFLWALRLIVDRRGCAVNYDYCFFSDLNDPDPEYHFSGVKIGIGDDEIQLTDEEFAEFLGRACERYMQLHPEEKDEVTSILRG</sequence>
<proteinExistence type="predicted"/>
<organism evidence="2">
    <name type="scientific">Herbaspirillum huttiense subsp. nephrolepidis</name>
    <dbReference type="NCBI Taxonomy" id="3075126"/>
    <lineage>
        <taxon>Bacteria</taxon>
        <taxon>Pseudomonadati</taxon>
        <taxon>Pseudomonadota</taxon>
        <taxon>Betaproteobacteria</taxon>
        <taxon>Burkholderiales</taxon>
        <taxon>Oxalobacteraceae</taxon>
        <taxon>Herbaspirillum</taxon>
    </lineage>
</organism>
<name>A0AAE4GE23_9BURK</name>
<protein>
    <submittedName>
        <fullName evidence="2">Ribonuclease toxin immunity protein CdiI</fullName>
    </submittedName>
</protein>
<feature type="domain" description="CDI immunity protein" evidence="1">
    <location>
        <begin position="13"/>
        <end position="109"/>
    </location>
</feature>
<reference evidence="2" key="1">
    <citation type="submission" date="2023-02" db="EMBL/GenBank/DDBJ databases">
        <title>Description of Herbaspirillum huttiense subsp. nephrolepsisexaltata and Herbaspirillum huttiense subsp. lycopersicon.</title>
        <authorList>
            <person name="Poudel M."/>
            <person name="Sharma A."/>
            <person name="Goss E."/>
            <person name="Tapia J.H."/>
            <person name="Harmon C.M."/>
            <person name="Jones J.B."/>
        </authorList>
    </citation>
    <scope>NUCLEOTIDE SEQUENCE</scope>
    <source>
        <strain evidence="2">NC40101</strain>
    </source>
</reference>